<keyword evidence="8" id="KW-0723">Serine/threonine-protein kinase</keyword>
<organism evidence="8 9">
    <name type="scientific">Butyrivibrio hungatei</name>
    <dbReference type="NCBI Taxonomy" id="185008"/>
    <lineage>
        <taxon>Bacteria</taxon>
        <taxon>Bacillati</taxon>
        <taxon>Bacillota</taxon>
        <taxon>Clostridia</taxon>
        <taxon>Lachnospirales</taxon>
        <taxon>Lachnospiraceae</taxon>
        <taxon>Butyrivibrio</taxon>
    </lineage>
</organism>
<evidence type="ECO:0000256" key="5">
    <source>
        <dbReference type="PROSITE-ProRule" id="PRU10141"/>
    </source>
</evidence>
<dbReference type="PROSITE" id="PS00107">
    <property type="entry name" value="PROTEIN_KINASE_ATP"/>
    <property type="match status" value="1"/>
</dbReference>
<evidence type="ECO:0000256" key="4">
    <source>
        <dbReference type="ARBA" id="ARBA00022840"/>
    </source>
</evidence>
<dbReference type="PANTHER" id="PTHR43289:SF34">
    <property type="entry name" value="SERINE_THREONINE-PROTEIN KINASE YBDM-RELATED"/>
    <property type="match status" value="1"/>
</dbReference>
<protein>
    <submittedName>
        <fullName evidence="8">Serine/threonine protein kinase</fullName>
    </submittedName>
</protein>
<dbReference type="PROSITE" id="PS50011">
    <property type="entry name" value="PROTEIN_KINASE_DOM"/>
    <property type="match status" value="1"/>
</dbReference>
<name>A0A1G5G2U2_9FIRM</name>
<dbReference type="RefSeq" id="WP_074463091.1">
    <property type="nucleotide sequence ID" value="NZ_FMUR01000018.1"/>
</dbReference>
<dbReference type="CDD" id="cd14014">
    <property type="entry name" value="STKc_PknB_like"/>
    <property type="match status" value="1"/>
</dbReference>
<dbReference type="SUPFAM" id="SSF56112">
    <property type="entry name" value="Protein kinase-like (PK-like)"/>
    <property type="match status" value="1"/>
</dbReference>
<keyword evidence="6" id="KW-1133">Transmembrane helix</keyword>
<keyword evidence="3 8" id="KW-0418">Kinase</keyword>
<dbReference type="PANTHER" id="PTHR43289">
    <property type="entry name" value="MITOGEN-ACTIVATED PROTEIN KINASE KINASE KINASE 20-RELATED"/>
    <property type="match status" value="1"/>
</dbReference>
<feature type="transmembrane region" description="Helical" evidence="6">
    <location>
        <begin position="278"/>
        <end position="298"/>
    </location>
</feature>
<evidence type="ECO:0000313" key="8">
    <source>
        <dbReference type="EMBL" id="SCY45731.1"/>
    </source>
</evidence>
<evidence type="ECO:0000256" key="6">
    <source>
        <dbReference type="SAM" id="Phobius"/>
    </source>
</evidence>
<dbReference type="InterPro" id="IPR017441">
    <property type="entry name" value="Protein_kinase_ATP_BS"/>
</dbReference>
<dbReference type="GO" id="GO:0004674">
    <property type="term" value="F:protein serine/threonine kinase activity"/>
    <property type="evidence" value="ECO:0007669"/>
    <property type="project" value="UniProtKB-KW"/>
</dbReference>
<dbReference type="Proteomes" id="UP000183047">
    <property type="component" value="Unassembled WGS sequence"/>
</dbReference>
<evidence type="ECO:0000256" key="2">
    <source>
        <dbReference type="ARBA" id="ARBA00022741"/>
    </source>
</evidence>
<keyword evidence="4 5" id="KW-0067">ATP-binding</keyword>
<dbReference type="OrthoDB" id="9788659at2"/>
<gene>
    <name evidence="8" type="ORF">SAMN02910451_02673</name>
</gene>
<dbReference type="PROSITE" id="PS00108">
    <property type="entry name" value="PROTEIN_KINASE_ST"/>
    <property type="match status" value="1"/>
</dbReference>
<dbReference type="InterPro" id="IPR000719">
    <property type="entry name" value="Prot_kinase_dom"/>
</dbReference>
<evidence type="ECO:0000256" key="1">
    <source>
        <dbReference type="ARBA" id="ARBA00022679"/>
    </source>
</evidence>
<keyword evidence="9" id="KW-1185">Reference proteome</keyword>
<dbReference type="InterPro" id="IPR008271">
    <property type="entry name" value="Ser/Thr_kinase_AS"/>
</dbReference>
<keyword evidence="1" id="KW-0808">Transferase</keyword>
<accession>A0A1G5G2U2</accession>
<keyword evidence="6" id="KW-0472">Membrane</keyword>
<dbReference type="Gene3D" id="1.10.510.10">
    <property type="entry name" value="Transferase(Phosphotransferase) domain 1"/>
    <property type="match status" value="1"/>
</dbReference>
<evidence type="ECO:0000259" key="7">
    <source>
        <dbReference type="PROSITE" id="PS50011"/>
    </source>
</evidence>
<dbReference type="Pfam" id="PF00069">
    <property type="entry name" value="Pkinase"/>
    <property type="match status" value="1"/>
</dbReference>
<sequence>MLEIGSIVGGKYKVLNVIGQGGMSTVYLAMNERANKQWAIKEVRKDAVTNYRVVRQSLITETDLLKELSHPYLPSIVDVIDEDGRFLIVMDYIEGNTLEKALRLLGPQPQEYVIEWGIQLCDVLGYLHTRKPPIIYRDLKPGNIMLRPNGTITLIDFGTAREYKEANTGDTSYLGTRGYAAPEQFGGMGQTDARTDIYCLGTTMYHLVTGHNPGEPPFELYPIRYWNPQLSPGLEYIIAKCVQNNPDDRYNSCAEVMYDLQNYKELDRGYKKTAKISIALFSAVVALFVVFLSSAVSFKVKANAIQKENYTHYITEAKGAADNLTSVEMYAKAIAMQPENKDAYIDLLDNFFLDDDNFTPEEDKQLREILITPTKDGTVEECLAKNKDVYAEIAYKLGIAYYYCYDGVGNKQMATKWLGIAAENGKLSTAQQERAKRLGKIAGYYNLIGKTSKDGDKSVTLKVFWDDLVAIADGDIAAVDNETTALIIYKEIGSQVYDRADKFLKDGVTYEEINDEITLLLRSIDYIVSNYELTDRTRELVSESQRNLALAKDALETAAGKKKNG</sequence>
<dbReference type="InterPro" id="IPR011009">
    <property type="entry name" value="Kinase-like_dom_sf"/>
</dbReference>
<evidence type="ECO:0000313" key="9">
    <source>
        <dbReference type="Proteomes" id="UP000183047"/>
    </source>
</evidence>
<feature type="binding site" evidence="5">
    <location>
        <position position="41"/>
    </location>
    <ligand>
        <name>ATP</name>
        <dbReference type="ChEBI" id="CHEBI:30616"/>
    </ligand>
</feature>
<feature type="domain" description="Protein kinase" evidence="7">
    <location>
        <begin position="12"/>
        <end position="266"/>
    </location>
</feature>
<keyword evidence="2 5" id="KW-0547">Nucleotide-binding</keyword>
<dbReference type="AlphaFoldDB" id="A0A1G5G2U2"/>
<keyword evidence="6" id="KW-0812">Transmembrane</keyword>
<proteinExistence type="predicted"/>
<dbReference type="GO" id="GO:0005524">
    <property type="term" value="F:ATP binding"/>
    <property type="evidence" value="ECO:0007669"/>
    <property type="project" value="UniProtKB-UniRule"/>
</dbReference>
<evidence type="ECO:0000256" key="3">
    <source>
        <dbReference type="ARBA" id="ARBA00022777"/>
    </source>
</evidence>
<dbReference type="SMART" id="SM00220">
    <property type="entry name" value="S_TKc"/>
    <property type="match status" value="1"/>
</dbReference>
<dbReference type="EMBL" id="FMUR01000018">
    <property type="protein sequence ID" value="SCY45731.1"/>
    <property type="molecule type" value="Genomic_DNA"/>
</dbReference>
<reference evidence="9" key="1">
    <citation type="submission" date="2016-10" db="EMBL/GenBank/DDBJ databases">
        <authorList>
            <person name="Varghese N."/>
            <person name="Submissions S."/>
        </authorList>
    </citation>
    <scope>NUCLEOTIDE SEQUENCE [LARGE SCALE GENOMIC DNA]</scope>
    <source>
        <strain evidence="9">XBD2006</strain>
    </source>
</reference>